<dbReference type="CDD" id="cd00045">
    <property type="entry name" value="DED"/>
    <property type="match status" value="1"/>
</dbReference>
<proteinExistence type="predicted"/>
<name>A0A7M7P2N1_STRPU</name>
<feature type="region of interest" description="Disordered" evidence="2">
    <location>
        <begin position="510"/>
        <end position="531"/>
    </location>
</feature>
<dbReference type="SMART" id="SM00031">
    <property type="entry name" value="DED"/>
    <property type="match status" value="1"/>
</dbReference>
<dbReference type="InterPro" id="IPR011029">
    <property type="entry name" value="DEATH-like_dom_sf"/>
</dbReference>
<feature type="domain" description="DED" evidence="3">
    <location>
        <begin position="68"/>
        <end position="147"/>
    </location>
</feature>
<evidence type="ECO:0000259" key="3">
    <source>
        <dbReference type="PROSITE" id="PS50168"/>
    </source>
</evidence>
<dbReference type="OrthoDB" id="10070981at2759"/>
<evidence type="ECO:0000313" key="5">
    <source>
        <dbReference type="Proteomes" id="UP000007110"/>
    </source>
</evidence>
<dbReference type="EnsemblMetazoa" id="XM_030988671">
    <property type="protein sequence ID" value="XP_030844531"/>
    <property type="gene ID" value="LOC105442064"/>
</dbReference>
<dbReference type="KEGG" id="spu:105442064"/>
<dbReference type="InterPro" id="IPR001875">
    <property type="entry name" value="DED_dom"/>
</dbReference>
<feature type="compositionally biased region" description="Low complexity" evidence="2">
    <location>
        <begin position="227"/>
        <end position="236"/>
    </location>
</feature>
<feature type="compositionally biased region" description="Polar residues" evidence="2">
    <location>
        <begin position="333"/>
        <end position="350"/>
    </location>
</feature>
<dbReference type="RefSeq" id="XP_030844531.1">
    <property type="nucleotide sequence ID" value="XM_030988671.1"/>
</dbReference>
<dbReference type="OMA" id="FTHRSKE"/>
<feature type="compositionally biased region" description="Acidic residues" evidence="2">
    <location>
        <begin position="319"/>
        <end position="331"/>
    </location>
</feature>
<evidence type="ECO:0000256" key="2">
    <source>
        <dbReference type="SAM" id="MobiDB-lite"/>
    </source>
</evidence>
<accession>A0A7M7P2N1</accession>
<feature type="compositionally biased region" description="Basic and acidic residues" evidence="2">
    <location>
        <begin position="253"/>
        <end position="270"/>
    </location>
</feature>
<keyword evidence="1" id="KW-0053">Apoptosis</keyword>
<dbReference type="GO" id="GO:0042981">
    <property type="term" value="P:regulation of apoptotic process"/>
    <property type="evidence" value="ECO:0007669"/>
    <property type="project" value="InterPro"/>
</dbReference>
<dbReference type="Proteomes" id="UP000007110">
    <property type="component" value="Unassembled WGS sequence"/>
</dbReference>
<dbReference type="AlphaFoldDB" id="A0A7M7P2N1"/>
<organism evidence="4 5">
    <name type="scientific">Strongylocentrotus purpuratus</name>
    <name type="common">Purple sea urchin</name>
    <dbReference type="NCBI Taxonomy" id="7668"/>
    <lineage>
        <taxon>Eukaryota</taxon>
        <taxon>Metazoa</taxon>
        <taxon>Echinodermata</taxon>
        <taxon>Eleutherozoa</taxon>
        <taxon>Echinozoa</taxon>
        <taxon>Echinoidea</taxon>
        <taxon>Euechinoidea</taxon>
        <taxon>Echinacea</taxon>
        <taxon>Camarodonta</taxon>
        <taxon>Echinidea</taxon>
        <taxon>Strongylocentrotidae</taxon>
        <taxon>Strongylocentrotus</taxon>
    </lineage>
</organism>
<reference evidence="4" key="2">
    <citation type="submission" date="2021-01" db="UniProtKB">
        <authorList>
            <consortium name="EnsemblMetazoa"/>
        </authorList>
    </citation>
    <scope>IDENTIFICATION</scope>
</reference>
<keyword evidence="5" id="KW-1185">Reference proteome</keyword>
<evidence type="ECO:0000256" key="1">
    <source>
        <dbReference type="ARBA" id="ARBA00022703"/>
    </source>
</evidence>
<dbReference type="PROSITE" id="PS50168">
    <property type="entry name" value="DED"/>
    <property type="match status" value="1"/>
</dbReference>
<dbReference type="Gene3D" id="1.10.533.10">
    <property type="entry name" value="Death Domain, Fas"/>
    <property type="match status" value="1"/>
</dbReference>
<dbReference type="SUPFAM" id="SSF47986">
    <property type="entry name" value="DEATH domain"/>
    <property type="match status" value="1"/>
</dbReference>
<protein>
    <recommendedName>
        <fullName evidence="3">DED domain-containing protein</fullName>
    </recommendedName>
</protein>
<dbReference type="GO" id="GO:0006915">
    <property type="term" value="P:apoptotic process"/>
    <property type="evidence" value="ECO:0007669"/>
    <property type="project" value="UniProtKB-KW"/>
</dbReference>
<dbReference type="InParanoid" id="A0A7M7P2N1"/>
<reference evidence="5" key="1">
    <citation type="submission" date="2015-02" db="EMBL/GenBank/DDBJ databases">
        <title>Genome sequencing for Strongylocentrotus purpuratus.</title>
        <authorList>
            <person name="Murali S."/>
            <person name="Liu Y."/>
            <person name="Vee V."/>
            <person name="English A."/>
            <person name="Wang M."/>
            <person name="Skinner E."/>
            <person name="Han Y."/>
            <person name="Muzny D.M."/>
            <person name="Worley K.C."/>
            <person name="Gibbs R.A."/>
        </authorList>
    </citation>
    <scope>NUCLEOTIDE SEQUENCE</scope>
</reference>
<feature type="compositionally biased region" description="Acidic residues" evidence="2">
    <location>
        <begin position="237"/>
        <end position="252"/>
    </location>
</feature>
<feature type="compositionally biased region" description="Basic and acidic residues" evidence="2">
    <location>
        <begin position="308"/>
        <end position="318"/>
    </location>
</feature>
<feature type="region of interest" description="Disordered" evidence="2">
    <location>
        <begin position="308"/>
        <end position="358"/>
    </location>
</feature>
<dbReference type="PANTHER" id="PTHR48169:SF7">
    <property type="entry name" value="CASPASE 10"/>
    <property type="match status" value="1"/>
</dbReference>
<feature type="region of interest" description="Disordered" evidence="2">
    <location>
        <begin position="442"/>
        <end position="461"/>
    </location>
</feature>
<feature type="compositionally biased region" description="Basic residues" evidence="2">
    <location>
        <begin position="447"/>
        <end position="458"/>
    </location>
</feature>
<dbReference type="PANTHER" id="PTHR48169">
    <property type="entry name" value="DED DOMAIN-CONTAINING PROTEIN"/>
    <property type="match status" value="1"/>
</dbReference>
<dbReference type="GeneID" id="105442064"/>
<feature type="region of interest" description="Disordered" evidence="2">
    <location>
        <begin position="214"/>
        <end position="293"/>
    </location>
</feature>
<evidence type="ECO:0000313" key="4">
    <source>
        <dbReference type="EnsemblMetazoa" id="XP_030844531"/>
    </source>
</evidence>
<feature type="compositionally biased region" description="Low complexity" evidence="2">
    <location>
        <begin position="510"/>
        <end position="523"/>
    </location>
</feature>
<sequence>MAAITTTMPQIRYYHHGRYYRPARSMPLLPPLSLVPAVDPSDHHKLKLGCLDDDEAIVRRWRTTREKEFRWMIRYIGENLTGENIADMRFLCRDHIQPPEVLRQAMKGARLMTILERHRLLAENSLFFLQTLLYYIARPDLYELVVEYRTKRQNDMRKIGVEIMYEMNPPNDKGVTLSKELKSFRKSLKPRSRFNTVDVQAMLKRMSELKAEMKSQLPKTLDRGYAESTMSAATSSDDSEWEDVDTDDDGDGDKDRRDRTSRGETEAVKRESRRHMKTKLASAIKGDADDCERKESVRLPKIIPKRKVEVVKTDHGGEDDSEDDNVDDETVGDSRQSGILVNSSQSSRIQGPSKPIHNFTHRSKEFLDMKVAGKQTYSDDDVIACVRDVNKLTSARVNDPDKATNEVVLPTVSSKMTTKGFTMTAVKAVPVKFKVLRRKYRMDSPGRRARRVVKRPKAPKPLPQIKLETNQSANHLDSLAQIKRTHNVPKYVPQRVNFLPDIYDKYARKSVSTASTKVSTKPPTSRKSRKR</sequence>
<dbReference type="Pfam" id="PF01335">
    <property type="entry name" value="DED"/>
    <property type="match status" value="1"/>
</dbReference>